<sequence>LLFLRDILENREISANLHDPIVFMTNHLATFLFRDSPVHIHVNADLLRAANHKSEFLHVGGLLICYKGNIELTDDVIIDVQYHGSEMNRERTSGLVSDIQKQQGISF</sequence>
<protein>
    <submittedName>
        <fullName evidence="1">Uncharacterized protein</fullName>
    </submittedName>
</protein>
<feature type="non-terminal residue" evidence="1">
    <location>
        <position position="1"/>
    </location>
</feature>
<dbReference type="EMBL" id="BARS01058287">
    <property type="protein sequence ID" value="GAG47121.1"/>
    <property type="molecule type" value="Genomic_DNA"/>
</dbReference>
<feature type="non-terminal residue" evidence="1">
    <location>
        <position position="107"/>
    </location>
</feature>
<reference evidence="1" key="1">
    <citation type="journal article" date="2014" name="Front. Microbiol.">
        <title>High frequency of phylogenetically diverse reductive dehalogenase-homologous genes in deep subseafloor sedimentary metagenomes.</title>
        <authorList>
            <person name="Kawai M."/>
            <person name="Futagami T."/>
            <person name="Toyoda A."/>
            <person name="Takaki Y."/>
            <person name="Nishi S."/>
            <person name="Hori S."/>
            <person name="Arai W."/>
            <person name="Tsubouchi T."/>
            <person name="Morono Y."/>
            <person name="Uchiyama I."/>
            <person name="Ito T."/>
            <person name="Fujiyama A."/>
            <person name="Inagaki F."/>
            <person name="Takami H."/>
        </authorList>
    </citation>
    <scope>NUCLEOTIDE SEQUENCE</scope>
    <source>
        <strain evidence="1">Expedition CK06-06</strain>
    </source>
</reference>
<proteinExistence type="predicted"/>
<accession>X0ZFJ9</accession>
<organism evidence="1">
    <name type="scientific">marine sediment metagenome</name>
    <dbReference type="NCBI Taxonomy" id="412755"/>
    <lineage>
        <taxon>unclassified sequences</taxon>
        <taxon>metagenomes</taxon>
        <taxon>ecological metagenomes</taxon>
    </lineage>
</organism>
<comment type="caution">
    <text evidence="1">The sequence shown here is derived from an EMBL/GenBank/DDBJ whole genome shotgun (WGS) entry which is preliminary data.</text>
</comment>
<evidence type="ECO:0000313" key="1">
    <source>
        <dbReference type="EMBL" id="GAG47121.1"/>
    </source>
</evidence>
<dbReference type="AlphaFoldDB" id="X0ZFJ9"/>
<name>X0ZFJ9_9ZZZZ</name>
<gene>
    <name evidence="1" type="ORF">S01H1_85078</name>
</gene>